<name>W4J225_PLAFP</name>
<proteinExistence type="predicted"/>
<protein>
    <submittedName>
        <fullName evidence="1">Uncharacterized protein</fullName>
    </submittedName>
</protein>
<sequence>MSPLQPSFFAYIKSCTTESFTYIIKNAKNKKKNEFHTFFKDNYTILRLIIYILYKYFMSKNVLI</sequence>
<accession>W4J225</accession>
<dbReference type="AlphaFoldDB" id="W4J225"/>
<reference evidence="1 2" key="2">
    <citation type="submission" date="2013-02" db="EMBL/GenBank/DDBJ databases">
        <title>The Genome Sequence of Plasmodium falciparum Palo Alto/Uganda.</title>
        <authorList>
            <consortium name="The Broad Institute Genome Sequencing Platform"/>
            <consortium name="The Broad Institute Genome Sequencing Center for Infectious Disease"/>
            <person name="Neafsey D."/>
            <person name="Cheeseman I."/>
            <person name="Volkman S."/>
            <person name="Adams J."/>
            <person name="Walker B."/>
            <person name="Young S.K."/>
            <person name="Zeng Q."/>
            <person name="Gargeya S."/>
            <person name="Fitzgerald M."/>
            <person name="Haas B."/>
            <person name="Abouelleil A."/>
            <person name="Alvarado L."/>
            <person name="Arachchi H.M."/>
            <person name="Berlin A.M."/>
            <person name="Chapman S.B."/>
            <person name="Dewar J."/>
            <person name="Goldberg J."/>
            <person name="Griggs A."/>
            <person name="Gujja S."/>
            <person name="Hansen M."/>
            <person name="Howarth C."/>
            <person name="Imamovic A."/>
            <person name="Larimer J."/>
            <person name="McCowan C."/>
            <person name="Murphy C."/>
            <person name="Neiman D."/>
            <person name="Pearson M."/>
            <person name="Priest M."/>
            <person name="Roberts A."/>
            <person name="Saif S."/>
            <person name="Shea T."/>
            <person name="Sisk P."/>
            <person name="Sykes S."/>
            <person name="Wortman J."/>
            <person name="Nusbaum C."/>
            <person name="Birren B."/>
        </authorList>
    </citation>
    <scope>NUCLEOTIDE SEQUENCE [LARGE SCALE GENOMIC DNA]</scope>
    <source>
        <strain evidence="1 2">Palo Alto/Uganda</strain>
    </source>
</reference>
<gene>
    <name evidence="1" type="ORF">PFUGPA_02458</name>
</gene>
<dbReference type="EMBL" id="KI927340">
    <property type="protein sequence ID" value="ETW55696.1"/>
    <property type="molecule type" value="Genomic_DNA"/>
</dbReference>
<evidence type="ECO:0000313" key="1">
    <source>
        <dbReference type="EMBL" id="ETW55696.1"/>
    </source>
</evidence>
<evidence type="ECO:0000313" key="2">
    <source>
        <dbReference type="Proteomes" id="UP000019103"/>
    </source>
</evidence>
<reference evidence="1 2" key="1">
    <citation type="submission" date="2013-02" db="EMBL/GenBank/DDBJ databases">
        <title>The Genome Annotation of Plasmodium falciparum Palo Alto/Uganda.</title>
        <authorList>
            <consortium name="The Broad Institute Genome Sequencing Platform"/>
            <consortium name="The Broad Institute Genome Sequencing Center for Infectious Disease"/>
            <person name="Neafsey D."/>
            <person name="Hoffman S."/>
            <person name="Volkman S."/>
            <person name="Rosenthal P."/>
            <person name="Walker B."/>
            <person name="Young S.K."/>
            <person name="Zeng Q."/>
            <person name="Gargeya S."/>
            <person name="Fitzgerald M."/>
            <person name="Haas B."/>
            <person name="Abouelleil A."/>
            <person name="Allen A.W."/>
            <person name="Alvarado L."/>
            <person name="Arachchi H.M."/>
            <person name="Berlin A.M."/>
            <person name="Chapman S.B."/>
            <person name="Gainer-Dewar J."/>
            <person name="Goldberg J."/>
            <person name="Griggs A."/>
            <person name="Gujja S."/>
            <person name="Hansen M."/>
            <person name="Howarth C."/>
            <person name="Imamovic A."/>
            <person name="Ireland A."/>
            <person name="Larimer J."/>
            <person name="McCowan C."/>
            <person name="Murphy C."/>
            <person name="Pearson M."/>
            <person name="Poon T.W."/>
            <person name="Priest M."/>
            <person name="Roberts A."/>
            <person name="Saif S."/>
            <person name="Shea T."/>
            <person name="Sisk P."/>
            <person name="Sykes S."/>
            <person name="Wortman J."/>
            <person name="Nusbaum C."/>
            <person name="Birren B."/>
        </authorList>
    </citation>
    <scope>NUCLEOTIDE SEQUENCE [LARGE SCALE GENOMIC DNA]</scope>
    <source>
        <strain evidence="1 2">Palo Alto/Uganda</strain>
    </source>
</reference>
<organism evidence="1 2">
    <name type="scientific">Plasmodium falciparum (isolate Palo Alto / Uganda)</name>
    <dbReference type="NCBI Taxonomy" id="57270"/>
    <lineage>
        <taxon>Eukaryota</taxon>
        <taxon>Sar</taxon>
        <taxon>Alveolata</taxon>
        <taxon>Apicomplexa</taxon>
        <taxon>Aconoidasida</taxon>
        <taxon>Haemosporida</taxon>
        <taxon>Plasmodiidae</taxon>
        <taxon>Plasmodium</taxon>
        <taxon>Plasmodium (Laverania)</taxon>
    </lineage>
</organism>
<dbReference type="Proteomes" id="UP000019103">
    <property type="component" value="Unassembled WGS sequence"/>
</dbReference>